<protein>
    <submittedName>
        <fullName evidence="1">Uncharacterized protein</fullName>
    </submittedName>
</protein>
<proteinExistence type="predicted"/>
<sequence length="322" mass="36102">MQPGKVVTEELDLFLRIMSEYGKGDVVVVKDLFGKVCASDQVKFLPLSAQYQCVRLDEKMVVLSYADHKNLFLVIIGPHKGAKLPESFIFVENLSVIAYDKKNTKLSISFSVYSAPYSPTVEDRTRVSSVAAAFVLDALQQHLLEETASLTAHGLLKSRHFLETSRICMGDAQICIAASQTDFNYLSSRFVDYRGRRPFLSGAVLLDCENDDAWDDERYVILIGGESGSGKTWEMITNFHKRTDLTVYIRPLGDDEFSGVAVILPEEWKLLNDPDSCQRDSCFHTCVTRAVENAIEAVCPPLSSKLKEYIGPSPFRVRICFD</sequence>
<evidence type="ECO:0000313" key="1">
    <source>
        <dbReference type="EMBL" id="CUF30669.1"/>
    </source>
</evidence>
<dbReference type="AlphaFoldDB" id="A0A0S4ILR3"/>
<dbReference type="Proteomes" id="UP000051952">
    <property type="component" value="Unassembled WGS sequence"/>
</dbReference>
<dbReference type="EMBL" id="CYKH01000294">
    <property type="protein sequence ID" value="CUF30669.1"/>
    <property type="molecule type" value="Genomic_DNA"/>
</dbReference>
<keyword evidence="2" id="KW-1185">Reference proteome</keyword>
<evidence type="ECO:0000313" key="2">
    <source>
        <dbReference type="Proteomes" id="UP000051952"/>
    </source>
</evidence>
<reference evidence="2" key="1">
    <citation type="submission" date="2015-09" db="EMBL/GenBank/DDBJ databases">
        <authorList>
            <consortium name="Pathogen Informatics"/>
        </authorList>
    </citation>
    <scope>NUCLEOTIDE SEQUENCE [LARGE SCALE GENOMIC DNA]</scope>
    <source>
        <strain evidence="2">Lake Konstanz</strain>
    </source>
</reference>
<accession>A0A0S4ILR3</accession>
<gene>
    <name evidence="1" type="ORF">BSAL_61195</name>
</gene>
<name>A0A0S4ILR3_BODSA</name>
<organism evidence="1 2">
    <name type="scientific">Bodo saltans</name>
    <name type="common">Flagellated protozoan</name>
    <dbReference type="NCBI Taxonomy" id="75058"/>
    <lineage>
        <taxon>Eukaryota</taxon>
        <taxon>Discoba</taxon>
        <taxon>Euglenozoa</taxon>
        <taxon>Kinetoplastea</taxon>
        <taxon>Metakinetoplastina</taxon>
        <taxon>Eubodonida</taxon>
        <taxon>Bodonidae</taxon>
        <taxon>Bodo</taxon>
    </lineage>
</organism>
<feature type="non-terminal residue" evidence="1">
    <location>
        <position position="322"/>
    </location>
</feature>
<dbReference type="VEuPathDB" id="TriTrypDB:BSAL_61195"/>